<feature type="domain" description="DUF6535" evidence="2">
    <location>
        <begin position="1"/>
        <end position="173"/>
    </location>
</feature>
<feature type="transmembrane region" description="Helical" evidence="1">
    <location>
        <begin position="26"/>
        <end position="42"/>
    </location>
</feature>
<reference evidence="3" key="1">
    <citation type="journal article" date="2019" name="Environ. Microbiol.">
        <title>Fungal ecological strategies reflected in gene transcription - a case study of two litter decomposers.</title>
        <authorList>
            <person name="Barbi F."/>
            <person name="Kohler A."/>
            <person name="Barry K."/>
            <person name="Baskaran P."/>
            <person name="Daum C."/>
            <person name="Fauchery L."/>
            <person name="Ihrmark K."/>
            <person name="Kuo A."/>
            <person name="LaButti K."/>
            <person name="Lipzen A."/>
            <person name="Morin E."/>
            <person name="Grigoriev I.V."/>
            <person name="Henrissat B."/>
            <person name="Lindahl B."/>
            <person name="Martin F."/>
        </authorList>
    </citation>
    <scope>NUCLEOTIDE SEQUENCE</scope>
    <source>
        <strain evidence="3">JB14</strain>
    </source>
</reference>
<gene>
    <name evidence="3" type="ORF">BT96DRAFT_778949</name>
</gene>
<feature type="transmembrane region" description="Helical" evidence="1">
    <location>
        <begin position="85"/>
        <end position="108"/>
    </location>
</feature>
<keyword evidence="1" id="KW-0812">Transmembrane</keyword>
<feature type="transmembrane region" description="Helical" evidence="1">
    <location>
        <begin position="178"/>
        <end position="202"/>
    </location>
</feature>
<keyword evidence="4" id="KW-1185">Reference proteome</keyword>
<feature type="non-terminal residue" evidence="3">
    <location>
        <position position="1"/>
    </location>
</feature>
<dbReference type="AlphaFoldDB" id="A0A6A4HW82"/>
<name>A0A6A4HW82_9AGAR</name>
<dbReference type="InterPro" id="IPR045338">
    <property type="entry name" value="DUF6535"/>
</dbReference>
<organism evidence="3 4">
    <name type="scientific">Gymnopus androsaceus JB14</name>
    <dbReference type="NCBI Taxonomy" id="1447944"/>
    <lineage>
        <taxon>Eukaryota</taxon>
        <taxon>Fungi</taxon>
        <taxon>Dikarya</taxon>
        <taxon>Basidiomycota</taxon>
        <taxon>Agaricomycotina</taxon>
        <taxon>Agaricomycetes</taxon>
        <taxon>Agaricomycetidae</taxon>
        <taxon>Agaricales</taxon>
        <taxon>Marasmiineae</taxon>
        <taxon>Omphalotaceae</taxon>
        <taxon>Gymnopus</taxon>
    </lineage>
</organism>
<dbReference type="EMBL" id="ML769437">
    <property type="protein sequence ID" value="KAE9402171.1"/>
    <property type="molecule type" value="Genomic_DNA"/>
</dbReference>
<evidence type="ECO:0000313" key="4">
    <source>
        <dbReference type="Proteomes" id="UP000799118"/>
    </source>
</evidence>
<accession>A0A6A4HW82</accession>
<sequence length="221" mass="24748">WEHCVTAVRDFDQDFVGNWRGDMDNVLIFAALFSAIVTAFIIESYQSLSQDPTTQLLSEIVARLNQSSTTSTADNTSFSPDTSSVIINVFWFTSLILSVNTAVMAIVIKQWLLDYTWNISSKPASPQSVLVSRQFRYEGLIKWKLPLMVALVPVLLLTAVLCFFAGLLCLVWTLHATVAAFCTVLVFAALLFLGLTSLFPAIHLDCPYRSPQSWMAYYIKQ</sequence>
<dbReference type="Proteomes" id="UP000799118">
    <property type="component" value="Unassembled WGS sequence"/>
</dbReference>
<keyword evidence="1" id="KW-1133">Transmembrane helix</keyword>
<feature type="transmembrane region" description="Helical" evidence="1">
    <location>
        <begin position="145"/>
        <end position="172"/>
    </location>
</feature>
<keyword evidence="1" id="KW-0472">Membrane</keyword>
<dbReference type="OrthoDB" id="2756178at2759"/>
<evidence type="ECO:0000256" key="1">
    <source>
        <dbReference type="SAM" id="Phobius"/>
    </source>
</evidence>
<evidence type="ECO:0000259" key="2">
    <source>
        <dbReference type="Pfam" id="PF20153"/>
    </source>
</evidence>
<feature type="non-terminal residue" evidence="3">
    <location>
        <position position="221"/>
    </location>
</feature>
<protein>
    <recommendedName>
        <fullName evidence="2">DUF6535 domain-containing protein</fullName>
    </recommendedName>
</protein>
<proteinExistence type="predicted"/>
<dbReference type="Pfam" id="PF20153">
    <property type="entry name" value="DUF6535"/>
    <property type="match status" value="1"/>
</dbReference>
<evidence type="ECO:0000313" key="3">
    <source>
        <dbReference type="EMBL" id="KAE9402171.1"/>
    </source>
</evidence>